<feature type="compositionally biased region" description="Polar residues" evidence="7">
    <location>
        <begin position="264"/>
        <end position="286"/>
    </location>
</feature>
<comment type="function">
    <text evidence="6">E3 ubiquitin-protein ligase.</text>
</comment>
<keyword evidence="5 6" id="KW-0863">Zinc-finger</keyword>
<dbReference type="GO" id="GO:0016567">
    <property type="term" value="P:protein ubiquitination"/>
    <property type="evidence" value="ECO:0007669"/>
    <property type="project" value="UniProtKB-UniPathway"/>
</dbReference>
<evidence type="ECO:0000256" key="7">
    <source>
        <dbReference type="SAM" id="MobiDB-lite"/>
    </source>
</evidence>
<evidence type="ECO:0000313" key="9">
    <source>
        <dbReference type="EMBL" id="MPA57913.1"/>
    </source>
</evidence>
<dbReference type="EMBL" id="GHES01027354">
    <property type="protein sequence ID" value="MPA57913.1"/>
    <property type="molecule type" value="Transcribed_RNA"/>
</dbReference>
<evidence type="ECO:0000256" key="6">
    <source>
        <dbReference type="RuleBase" id="RU369090"/>
    </source>
</evidence>
<dbReference type="UniPathway" id="UPA00143"/>
<gene>
    <name evidence="9" type="ORF">Din_027354</name>
</gene>
<dbReference type="PROSITE" id="PS50089">
    <property type="entry name" value="ZF_RING_2"/>
    <property type="match status" value="1"/>
</dbReference>
<evidence type="ECO:0000256" key="4">
    <source>
        <dbReference type="ARBA" id="ARBA00022786"/>
    </source>
</evidence>
<comment type="pathway">
    <text evidence="2 6">Protein modification; protein ubiquitination.</text>
</comment>
<dbReference type="Gene3D" id="3.30.40.10">
    <property type="entry name" value="Zinc/RING finger domain, C3HC4 (zinc finger)"/>
    <property type="match status" value="1"/>
</dbReference>
<evidence type="ECO:0000259" key="8">
    <source>
        <dbReference type="PROSITE" id="PS50089"/>
    </source>
</evidence>
<protein>
    <recommendedName>
        <fullName evidence="6">E3 ubiquitin-protein ligase RMA</fullName>
        <ecNumber evidence="6">2.3.2.27</ecNumber>
    </recommendedName>
    <alternativeName>
        <fullName evidence="6">Protein RING membrane-anchor</fullName>
    </alternativeName>
    <alternativeName>
        <fullName evidence="6">RING-type E3 ubiquitin transferase RMA</fullName>
    </alternativeName>
</protein>
<dbReference type="GO" id="GO:0061630">
    <property type="term" value="F:ubiquitin protein ligase activity"/>
    <property type="evidence" value="ECO:0007669"/>
    <property type="project" value="UniProtKB-UniRule"/>
</dbReference>
<dbReference type="SUPFAM" id="SSF57850">
    <property type="entry name" value="RING/U-box"/>
    <property type="match status" value="1"/>
</dbReference>
<organism evidence="9">
    <name type="scientific">Davidia involucrata</name>
    <name type="common">Dove tree</name>
    <dbReference type="NCBI Taxonomy" id="16924"/>
    <lineage>
        <taxon>Eukaryota</taxon>
        <taxon>Viridiplantae</taxon>
        <taxon>Streptophyta</taxon>
        <taxon>Embryophyta</taxon>
        <taxon>Tracheophyta</taxon>
        <taxon>Spermatophyta</taxon>
        <taxon>Magnoliopsida</taxon>
        <taxon>eudicotyledons</taxon>
        <taxon>Gunneridae</taxon>
        <taxon>Pentapetalae</taxon>
        <taxon>asterids</taxon>
        <taxon>Cornales</taxon>
        <taxon>Nyssaceae</taxon>
        <taxon>Davidia</taxon>
    </lineage>
</organism>
<feature type="domain" description="RING-type" evidence="8">
    <location>
        <begin position="144"/>
        <end position="185"/>
    </location>
</feature>
<evidence type="ECO:0000256" key="3">
    <source>
        <dbReference type="ARBA" id="ARBA00022679"/>
    </source>
</evidence>
<sequence>MENDTRDGIIMDLDLNQEPLDPPADSVLGLGSLLNELETTHGQIEERIRQLEAVTARARLRQRWRQARNPPEISNISTDNAIETIVDRGSERVHNGEYSMAAQEITIESGKSCKTYSTHLIEKALEMDMDVKRVVSNGGGFFDCNICLDMAREPILTCCGHLFCWACFYQLPYVYSTAKECPVCKGEVTDKNITPIYGNGNNTHVSESEYGLKVPPRPPAHRIESIRQQHFYRGESHIAVAEALRRIRNAIGFMRERPQLQNLDDVSDSSNRTNISASQVSTSEVFPNTEAGGSRRLRFDQFSRFLLSERAASLYSISSALNRAERSVESNIHDRVLLRSHAQLLPVDGSDPLPRNAAVSQTVDSTAAIYSTVPLPSSSRRADVSAAVVQLENQTTNTGTEINLLLPRPSSSRRRSGISRVSDADDEVSREPRRRRLR</sequence>
<dbReference type="InterPro" id="IPR001841">
    <property type="entry name" value="Znf_RING"/>
</dbReference>
<dbReference type="GO" id="GO:0005789">
    <property type="term" value="C:endoplasmic reticulum membrane"/>
    <property type="evidence" value="ECO:0007669"/>
    <property type="project" value="UniProtKB-SubCell"/>
</dbReference>
<comment type="catalytic activity">
    <reaction evidence="1 6">
        <text>S-ubiquitinyl-[E2 ubiquitin-conjugating enzyme]-L-cysteine + [acceptor protein]-L-lysine = [E2 ubiquitin-conjugating enzyme]-L-cysteine + N(6)-ubiquitinyl-[acceptor protein]-L-lysine.</text>
        <dbReference type="EC" id="2.3.2.27"/>
    </reaction>
</comment>
<name>A0A5B7ARY9_DAVIN</name>
<evidence type="ECO:0000256" key="1">
    <source>
        <dbReference type="ARBA" id="ARBA00000900"/>
    </source>
</evidence>
<reference evidence="9" key="1">
    <citation type="submission" date="2019-08" db="EMBL/GenBank/DDBJ databases">
        <title>Reference gene set and small RNA set construction with multiple tissues from Davidia involucrata Baill.</title>
        <authorList>
            <person name="Yang H."/>
            <person name="Zhou C."/>
            <person name="Li G."/>
            <person name="Wang J."/>
            <person name="Gao P."/>
            <person name="Wang M."/>
            <person name="Wang R."/>
            <person name="Zhao Y."/>
        </authorList>
    </citation>
    <scope>NUCLEOTIDE SEQUENCE</scope>
    <source>
        <tissue evidence="9">Mixed with DoveR01_LX</tissue>
    </source>
</reference>
<comment type="domain">
    <text evidence="6">The RING-type zinc finger domain is responsible for E3 ligase activity.</text>
</comment>
<dbReference type="Pfam" id="PF14634">
    <property type="entry name" value="zf-RING_5"/>
    <property type="match status" value="1"/>
</dbReference>
<keyword evidence="3 6" id="KW-0808">Transferase</keyword>
<evidence type="ECO:0000256" key="2">
    <source>
        <dbReference type="ARBA" id="ARBA00004906"/>
    </source>
</evidence>
<feature type="region of interest" description="Disordered" evidence="7">
    <location>
        <begin position="264"/>
        <end position="290"/>
    </location>
</feature>
<dbReference type="GO" id="GO:0008270">
    <property type="term" value="F:zinc ion binding"/>
    <property type="evidence" value="ECO:0007669"/>
    <property type="project" value="UniProtKB-KW"/>
</dbReference>
<dbReference type="SMART" id="SM00184">
    <property type="entry name" value="RING"/>
    <property type="match status" value="1"/>
</dbReference>
<evidence type="ECO:0000256" key="5">
    <source>
        <dbReference type="PROSITE-ProRule" id="PRU00175"/>
    </source>
</evidence>
<keyword evidence="6" id="KW-0479">Metal-binding</keyword>
<keyword evidence="4 6" id="KW-0833">Ubl conjugation pathway</keyword>
<keyword evidence="6" id="KW-0862">Zinc</keyword>
<dbReference type="EC" id="2.3.2.27" evidence="6"/>
<dbReference type="AlphaFoldDB" id="A0A5B7ARY9"/>
<comment type="subcellular location">
    <subcellularLocation>
        <location evidence="6">Endoplasmic reticulum membrane</location>
        <topology evidence="6">Single-pass type IV membrane protein</topology>
    </subcellularLocation>
</comment>
<dbReference type="InterPro" id="IPR045103">
    <property type="entry name" value="RNF5/RNF185-like"/>
</dbReference>
<dbReference type="GO" id="GO:0006511">
    <property type="term" value="P:ubiquitin-dependent protein catabolic process"/>
    <property type="evidence" value="ECO:0007669"/>
    <property type="project" value="UniProtKB-UniRule"/>
</dbReference>
<proteinExistence type="predicted"/>
<dbReference type="InterPro" id="IPR013083">
    <property type="entry name" value="Znf_RING/FYVE/PHD"/>
</dbReference>
<keyword evidence="6" id="KW-0256">Endoplasmic reticulum</keyword>
<dbReference type="PANTHER" id="PTHR12313">
    <property type="entry name" value="E3 UBIQUITIN-PROTEIN LIGASE RNF5-RELATED"/>
    <property type="match status" value="1"/>
</dbReference>
<accession>A0A5B7ARY9</accession>
<feature type="region of interest" description="Disordered" evidence="7">
    <location>
        <begin position="402"/>
        <end position="438"/>
    </location>
</feature>